<dbReference type="Proteomes" id="UP001172101">
    <property type="component" value="Unassembled WGS sequence"/>
</dbReference>
<gene>
    <name evidence="2" type="ORF">B0T26DRAFT_728949</name>
</gene>
<dbReference type="InterPro" id="IPR051678">
    <property type="entry name" value="AGP_Transferase"/>
</dbReference>
<dbReference type="InterPro" id="IPR002575">
    <property type="entry name" value="Aminoglycoside_PTrfase"/>
</dbReference>
<sequence length="457" mass="52509">MAANYFDAEEDELAPFRPVLAVVRKNEIPLEAKKIWNSAYPDRSLLHLPIVRQPHHGSYNILFEVQFTFKDKREEIWLLKIPINGIPSYWDTLCTNELESEARTMQLIRNRTTIPVPEVFGYEKTCDNPLKCPHIWLSFIPGISLYDFWHAETSEANRTSRRTHVLKGVASAMVQLSKFSYNEGGRLLFDSKGQVKQVVHRRERDSVESDARLDKDNYMPAYRSSGPYGKAKQFYTTALDRYNPGTDFLRGQKRLLEFFIDCVDEFFADYRQSFVLAHPDFSLQNFLVDKYGNLTGIIDWDGVGAWPKSLGNLSYPGWLTRDWDPGMYGCDPAGQLLYHEVPEDSPQTLVHCRYIYQTAIVDAIVENNMQKNYRNQNTSATLITENLYIAATHPMRSGNILKKIVDEIAKVAEVPYPYSMEFLYRDLCYGFAEGKLPNEVLAPVKGGFTALLRSTDL</sequence>
<feature type="domain" description="Aminoglycoside phosphotransferase" evidence="1">
    <location>
        <begin position="97"/>
        <end position="303"/>
    </location>
</feature>
<dbReference type="AlphaFoldDB" id="A0AA40A0I8"/>
<keyword evidence="3" id="KW-1185">Reference proteome</keyword>
<dbReference type="PANTHER" id="PTHR21310:SF51">
    <property type="entry name" value="AMINOGLYCOSIDE PHOSPHOTRANSFERASE DOMAIN-CONTAINING PROTEIN"/>
    <property type="match status" value="1"/>
</dbReference>
<comment type="caution">
    <text evidence="2">The sequence shown here is derived from an EMBL/GenBank/DDBJ whole genome shotgun (WGS) entry which is preliminary data.</text>
</comment>
<accession>A0AA40A0I8</accession>
<organism evidence="2 3">
    <name type="scientific">Lasiosphaeria miniovina</name>
    <dbReference type="NCBI Taxonomy" id="1954250"/>
    <lineage>
        <taxon>Eukaryota</taxon>
        <taxon>Fungi</taxon>
        <taxon>Dikarya</taxon>
        <taxon>Ascomycota</taxon>
        <taxon>Pezizomycotina</taxon>
        <taxon>Sordariomycetes</taxon>
        <taxon>Sordariomycetidae</taxon>
        <taxon>Sordariales</taxon>
        <taxon>Lasiosphaeriaceae</taxon>
        <taxon>Lasiosphaeria</taxon>
    </lineage>
</organism>
<name>A0AA40A0I8_9PEZI</name>
<dbReference type="InterPro" id="IPR011009">
    <property type="entry name" value="Kinase-like_dom_sf"/>
</dbReference>
<protein>
    <recommendedName>
        <fullName evidence="1">Aminoglycoside phosphotransferase domain-containing protein</fullName>
    </recommendedName>
</protein>
<dbReference type="Gene3D" id="3.90.1200.10">
    <property type="match status" value="1"/>
</dbReference>
<reference evidence="2" key="1">
    <citation type="submission" date="2023-06" db="EMBL/GenBank/DDBJ databases">
        <title>Genome-scale phylogeny and comparative genomics of the fungal order Sordariales.</title>
        <authorList>
            <consortium name="Lawrence Berkeley National Laboratory"/>
            <person name="Hensen N."/>
            <person name="Bonometti L."/>
            <person name="Westerberg I."/>
            <person name="Brannstrom I.O."/>
            <person name="Guillou S."/>
            <person name="Cros-Aarteil S."/>
            <person name="Calhoun S."/>
            <person name="Haridas S."/>
            <person name="Kuo A."/>
            <person name="Mondo S."/>
            <person name="Pangilinan J."/>
            <person name="Riley R."/>
            <person name="LaButti K."/>
            <person name="Andreopoulos B."/>
            <person name="Lipzen A."/>
            <person name="Chen C."/>
            <person name="Yanf M."/>
            <person name="Daum C."/>
            <person name="Ng V."/>
            <person name="Clum A."/>
            <person name="Steindorff A."/>
            <person name="Ohm R."/>
            <person name="Martin F."/>
            <person name="Silar P."/>
            <person name="Natvig D."/>
            <person name="Lalanne C."/>
            <person name="Gautier V."/>
            <person name="Ament-velasquez S.L."/>
            <person name="Kruys A."/>
            <person name="Hutchinson M.I."/>
            <person name="Powell A.J."/>
            <person name="Barry K."/>
            <person name="Miller A.N."/>
            <person name="Grigoriev I.V."/>
            <person name="Debuchy R."/>
            <person name="Gladieux P."/>
            <person name="Thoren M.H."/>
            <person name="Johannesson H."/>
        </authorList>
    </citation>
    <scope>NUCLEOTIDE SEQUENCE</scope>
    <source>
        <strain evidence="2">SMH2392-1A</strain>
    </source>
</reference>
<dbReference type="EMBL" id="JAUIRO010000007">
    <property type="protein sequence ID" value="KAK0707048.1"/>
    <property type="molecule type" value="Genomic_DNA"/>
</dbReference>
<evidence type="ECO:0000313" key="3">
    <source>
        <dbReference type="Proteomes" id="UP001172101"/>
    </source>
</evidence>
<dbReference type="PANTHER" id="PTHR21310">
    <property type="entry name" value="AMINOGLYCOSIDE PHOSPHOTRANSFERASE-RELATED-RELATED"/>
    <property type="match status" value="1"/>
</dbReference>
<proteinExistence type="predicted"/>
<dbReference type="Pfam" id="PF01636">
    <property type="entry name" value="APH"/>
    <property type="match status" value="1"/>
</dbReference>
<dbReference type="RefSeq" id="XP_060292142.1">
    <property type="nucleotide sequence ID" value="XM_060442929.1"/>
</dbReference>
<dbReference type="SUPFAM" id="SSF56112">
    <property type="entry name" value="Protein kinase-like (PK-like)"/>
    <property type="match status" value="1"/>
</dbReference>
<evidence type="ECO:0000259" key="1">
    <source>
        <dbReference type="Pfam" id="PF01636"/>
    </source>
</evidence>
<evidence type="ECO:0000313" key="2">
    <source>
        <dbReference type="EMBL" id="KAK0707048.1"/>
    </source>
</evidence>
<dbReference type="GeneID" id="85326199"/>